<comment type="subcellular location">
    <subcellularLocation>
        <location evidence="1">Nucleus</location>
    </subcellularLocation>
</comment>
<keyword evidence="2" id="KW-0539">Nucleus</keyword>
<dbReference type="STRING" id="86259.A0A4Z1P0Y6"/>
<reference evidence="5 6" key="1">
    <citation type="submission" date="2019-04" db="EMBL/GenBank/DDBJ databases">
        <title>High contiguity whole genome sequence and gene annotation resource for two Venturia nashicola isolates.</title>
        <authorList>
            <person name="Prokchorchik M."/>
            <person name="Won K."/>
            <person name="Lee Y."/>
            <person name="Choi E.D."/>
            <person name="Segonzac C."/>
            <person name="Sohn K.H."/>
        </authorList>
    </citation>
    <scope>NUCLEOTIDE SEQUENCE [LARGE SCALE GENOMIC DNA]</scope>
    <source>
        <strain evidence="5 6">PRI2</strain>
    </source>
</reference>
<accession>A0A4Z1P0Y6</accession>
<feature type="region of interest" description="Disordered" evidence="3">
    <location>
        <begin position="1"/>
        <end position="66"/>
    </location>
</feature>
<dbReference type="Pfam" id="PF15612">
    <property type="entry name" value="WHIM1"/>
    <property type="match status" value="1"/>
</dbReference>
<name>A0A4Z1P0Y6_9PEZI</name>
<dbReference type="PANTHER" id="PTHR42107">
    <property type="entry name" value="YALI0D24453P"/>
    <property type="match status" value="1"/>
</dbReference>
<evidence type="ECO:0000313" key="6">
    <source>
        <dbReference type="Proteomes" id="UP000298493"/>
    </source>
</evidence>
<organism evidence="5 6">
    <name type="scientific">Venturia nashicola</name>
    <dbReference type="NCBI Taxonomy" id="86259"/>
    <lineage>
        <taxon>Eukaryota</taxon>
        <taxon>Fungi</taxon>
        <taxon>Dikarya</taxon>
        <taxon>Ascomycota</taxon>
        <taxon>Pezizomycotina</taxon>
        <taxon>Dothideomycetes</taxon>
        <taxon>Pleosporomycetidae</taxon>
        <taxon>Venturiales</taxon>
        <taxon>Venturiaceae</taxon>
        <taxon>Venturia</taxon>
    </lineage>
</organism>
<feature type="compositionally biased region" description="Polar residues" evidence="3">
    <location>
        <begin position="395"/>
        <end position="405"/>
    </location>
</feature>
<evidence type="ECO:0000259" key="4">
    <source>
        <dbReference type="Pfam" id="PF15612"/>
    </source>
</evidence>
<evidence type="ECO:0000256" key="1">
    <source>
        <dbReference type="ARBA" id="ARBA00004123"/>
    </source>
</evidence>
<sequence length="619" mass="67492">MSGSSSPLSSLSSAPATDDEMPEITLDDNLVDAPSPTSDMSPPAASQNTPKRKRAPSPPHEETLADNEDVAFIVMFRSRFSDAFPTKLIQFGPQDIENGVAGTLPSPQVESLLCALLALVLNRKKPIERGHHTRALEEAIASHKSQWPSAWNKRSPLSGQGSFDTMSPEERLTLMKAVIMWSLHSSEAIKAMLAESYKQSRHDDDLNQPLSVQPWGRDGEKRRYWLIEGRDDTPFRLYRESNPLLKKNIWRSIAGTIEELRAIAEKLAEETSQASRRLSTRILNAIPRFEATEEKRKRREYRQARKAQFVRPDPGFGMYEGRTRGKRLRYTYSDEGEGDDSESADISRRSTRNSGVATPADPSRPTITASGRQVRSRMGGTYGESLLGHADTDGASATGNISDASEQPGRPTRVSRRGEPNGRNKTRKHIEGYNSLDELDDEDDAMSSGHDWDAGDDDDADDNLVDEDGDDISDDSEDGEVEPKSLVITLRYRKPGPSQTQVTTTGAPEAEQSLPSPITEATSSKKDVSTQPINGGPSPSKMLQVPATGQPTPTLNDIHNDPPVHANSVPTSAPPGMLAVNPTSASPPDALPPKIPPYHAQPGLDVHQTGPSPAPVGTI</sequence>
<feature type="compositionally biased region" description="Acidic residues" evidence="3">
    <location>
        <begin position="17"/>
        <end position="30"/>
    </location>
</feature>
<evidence type="ECO:0000313" key="5">
    <source>
        <dbReference type="EMBL" id="TID19726.1"/>
    </source>
</evidence>
<comment type="caution">
    <text evidence="5">The sequence shown here is derived from an EMBL/GenBank/DDBJ whole genome shotgun (WGS) entry which is preliminary data.</text>
</comment>
<feature type="compositionally biased region" description="Polar residues" evidence="3">
    <location>
        <begin position="513"/>
        <end position="522"/>
    </location>
</feature>
<gene>
    <name evidence="5" type="ORF">E6O75_ATG07064</name>
</gene>
<feature type="compositionally biased region" description="Acidic residues" evidence="3">
    <location>
        <begin position="334"/>
        <end position="343"/>
    </location>
</feature>
<dbReference type="OrthoDB" id="349045at2759"/>
<dbReference type="PANTHER" id="PTHR42107:SF1">
    <property type="entry name" value="WHIM1 DOMAIN-CONTAINING PROTEIN"/>
    <property type="match status" value="1"/>
</dbReference>
<dbReference type="GO" id="GO:0005634">
    <property type="term" value="C:nucleus"/>
    <property type="evidence" value="ECO:0007669"/>
    <property type="project" value="UniProtKB-SubCell"/>
</dbReference>
<feature type="compositionally biased region" description="Polar residues" evidence="3">
    <location>
        <begin position="547"/>
        <end position="557"/>
    </location>
</feature>
<keyword evidence="6" id="KW-1185">Reference proteome</keyword>
<feature type="region of interest" description="Disordered" evidence="3">
    <location>
        <begin position="328"/>
        <end position="619"/>
    </location>
</feature>
<dbReference type="EMBL" id="SNSC02000012">
    <property type="protein sequence ID" value="TID19726.1"/>
    <property type="molecule type" value="Genomic_DNA"/>
</dbReference>
<dbReference type="InterPro" id="IPR028942">
    <property type="entry name" value="WHIM1_dom"/>
</dbReference>
<dbReference type="Proteomes" id="UP000298493">
    <property type="component" value="Unassembled WGS sequence"/>
</dbReference>
<protein>
    <recommendedName>
        <fullName evidence="4">WHIM1 domain-containing protein</fullName>
    </recommendedName>
</protein>
<feature type="compositionally biased region" description="Polar residues" evidence="3">
    <location>
        <begin position="35"/>
        <end position="49"/>
    </location>
</feature>
<feature type="compositionally biased region" description="Acidic residues" evidence="3">
    <location>
        <begin position="454"/>
        <end position="480"/>
    </location>
</feature>
<proteinExistence type="predicted"/>
<evidence type="ECO:0000256" key="3">
    <source>
        <dbReference type="SAM" id="MobiDB-lite"/>
    </source>
</evidence>
<evidence type="ECO:0000256" key="2">
    <source>
        <dbReference type="ARBA" id="ARBA00023242"/>
    </source>
</evidence>
<feature type="domain" description="WHIM1" evidence="4">
    <location>
        <begin position="159"/>
        <end position="193"/>
    </location>
</feature>
<feature type="compositionally biased region" description="Polar residues" evidence="3">
    <location>
        <begin position="497"/>
        <end position="506"/>
    </location>
</feature>
<feature type="compositionally biased region" description="Low complexity" evidence="3">
    <location>
        <begin position="1"/>
        <end position="16"/>
    </location>
</feature>
<dbReference type="AlphaFoldDB" id="A0A4Z1P0Y6"/>